<gene>
    <name evidence="2" type="ORF">KCU98_g15572</name>
</gene>
<dbReference type="EMBL" id="JAHFXS010003333">
    <property type="protein sequence ID" value="KAG9968678.1"/>
    <property type="molecule type" value="Genomic_DNA"/>
</dbReference>
<dbReference type="Pfam" id="PF24864">
    <property type="entry name" value="DUF7730"/>
    <property type="match status" value="1"/>
</dbReference>
<feature type="domain" description="DUF7730" evidence="1">
    <location>
        <begin position="115"/>
        <end position="206"/>
    </location>
</feature>
<dbReference type="InterPro" id="IPR056632">
    <property type="entry name" value="DUF7730"/>
</dbReference>
<evidence type="ECO:0000259" key="1">
    <source>
        <dbReference type="Pfam" id="PF24864"/>
    </source>
</evidence>
<dbReference type="AlphaFoldDB" id="A0A9P8FCZ1"/>
<accession>A0A9P8FCZ1</accession>
<organism evidence="2 3">
    <name type="scientific">Aureobasidium melanogenum</name>
    <name type="common">Aureobasidium pullulans var. melanogenum</name>
    <dbReference type="NCBI Taxonomy" id="46634"/>
    <lineage>
        <taxon>Eukaryota</taxon>
        <taxon>Fungi</taxon>
        <taxon>Dikarya</taxon>
        <taxon>Ascomycota</taxon>
        <taxon>Pezizomycotina</taxon>
        <taxon>Dothideomycetes</taxon>
        <taxon>Dothideomycetidae</taxon>
        <taxon>Dothideales</taxon>
        <taxon>Saccotheciaceae</taxon>
        <taxon>Aureobasidium</taxon>
    </lineage>
</organism>
<dbReference type="PANTHER" id="PTHR38790:SF4">
    <property type="entry name" value="2EXR DOMAIN-CONTAINING PROTEIN"/>
    <property type="match status" value="1"/>
</dbReference>
<feature type="non-terminal residue" evidence="2">
    <location>
        <position position="293"/>
    </location>
</feature>
<dbReference type="Proteomes" id="UP000729357">
    <property type="component" value="Unassembled WGS sequence"/>
</dbReference>
<evidence type="ECO:0000313" key="2">
    <source>
        <dbReference type="EMBL" id="KAG9968678.1"/>
    </source>
</evidence>
<sequence>MSVSEPQSLFLRLPPELRLDIYKEVLLHNPHSHCTFASTKPALLPTSIDYHEGHHTAANHVEPNAVTLSIRAEDPTNYKSRAPKHVRSAFFVRSGGLRPGCVPTTYFCVSNMGIHTSLLRANARIYAEAVEVLYSNHVFDFDMHIEAFVGFLGDLTPFARNCIRSIRLVKRALPYDKEYSKAEWAIAMRWCARLPSLRSLSLGIVAGKPGPDGWDLIPAFKPEHFDILKGTEGMEWIEELLAVKGLDHIQVEPIVVHSPFPRSAAMARYIQFSASIDDGSFEVWLKDNMLKKA</sequence>
<dbReference type="PANTHER" id="PTHR38790">
    <property type="entry name" value="2EXR DOMAIN-CONTAINING PROTEIN-RELATED"/>
    <property type="match status" value="1"/>
</dbReference>
<proteinExistence type="predicted"/>
<comment type="caution">
    <text evidence="2">The sequence shown here is derived from an EMBL/GenBank/DDBJ whole genome shotgun (WGS) entry which is preliminary data.</text>
</comment>
<reference evidence="2" key="2">
    <citation type="submission" date="2021-08" db="EMBL/GenBank/DDBJ databases">
        <authorList>
            <person name="Gostincar C."/>
            <person name="Sun X."/>
            <person name="Song Z."/>
            <person name="Gunde-Cimerman N."/>
        </authorList>
    </citation>
    <scope>NUCLEOTIDE SEQUENCE</scope>
    <source>
        <strain evidence="2">EXF-9298</strain>
    </source>
</reference>
<name>A0A9P8FCZ1_AURME</name>
<keyword evidence="3" id="KW-1185">Reference proteome</keyword>
<reference evidence="2" key="1">
    <citation type="journal article" date="2021" name="J Fungi (Basel)">
        <title>Virulence traits and population genomics of the black yeast Aureobasidium melanogenum.</title>
        <authorList>
            <person name="Cernosa A."/>
            <person name="Sun X."/>
            <person name="Gostincar C."/>
            <person name="Fang C."/>
            <person name="Gunde-Cimerman N."/>
            <person name="Song Z."/>
        </authorList>
    </citation>
    <scope>NUCLEOTIDE SEQUENCE</scope>
    <source>
        <strain evidence="2">EXF-9298</strain>
    </source>
</reference>
<evidence type="ECO:0000313" key="3">
    <source>
        <dbReference type="Proteomes" id="UP000729357"/>
    </source>
</evidence>
<protein>
    <recommendedName>
        <fullName evidence="1">DUF7730 domain-containing protein</fullName>
    </recommendedName>
</protein>